<organism evidence="1 2">
    <name type="scientific">Caenorhabditis auriculariae</name>
    <dbReference type="NCBI Taxonomy" id="2777116"/>
    <lineage>
        <taxon>Eukaryota</taxon>
        <taxon>Metazoa</taxon>
        <taxon>Ecdysozoa</taxon>
        <taxon>Nematoda</taxon>
        <taxon>Chromadorea</taxon>
        <taxon>Rhabditida</taxon>
        <taxon>Rhabditina</taxon>
        <taxon>Rhabditomorpha</taxon>
        <taxon>Rhabditoidea</taxon>
        <taxon>Rhabditidae</taxon>
        <taxon>Peloderinae</taxon>
        <taxon>Caenorhabditis</taxon>
    </lineage>
</organism>
<accession>A0A8S1HGA5</accession>
<evidence type="ECO:0000313" key="2">
    <source>
        <dbReference type="Proteomes" id="UP000835052"/>
    </source>
</evidence>
<protein>
    <submittedName>
        <fullName evidence="1">Uncharacterized protein</fullName>
    </submittedName>
</protein>
<proteinExistence type="predicted"/>
<sequence>MRVVVKYLFFFELQGRHPVETRAAAHLTKLNVISGAAVAPTSHGRTAAPMRLVVVMASLLIILEDVAAEITDYGDVNFDSPEIGEILVKFIKVHLDEASSARGRVAT</sequence>
<keyword evidence="2" id="KW-1185">Reference proteome</keyword>
<dbReference type="EMBL" id="CAJGYM010000042">
    <property type="protein sequence ID" value="CAD6194187.1"/>
    <property type="molecule type" value="Genomic_DNA"/>
</dbReference>
<gene>
    <name evidence="1" type="ORF">CAUJ_LOCUS10106</name>
</gene>
<evidence type="ECO:0000313" key="1">
    <source>
        <dbReference type="EMBL" id="CAD6194187.1"/>
    </source>
</evidence>
<name>A0A8S1HGA5_9PELO</name>
<dbReference type="Proteomes" id="UP000835052">
    <property type="component" value="Unassembled WGS sequence"/>
</dbReference>
<reference evidence="1" key="1">
    <citation type="submission" date="2020-10" db="EMBL/GenBank/DDBJ databases">
        <authorList>
            <person name="Kikuchi T."/>
        </authorList>
    </citation>
    <scope>NUCLEOTIDE SEQUENCE</scope>
    <source>
        <strain evidence="1">NKZ352</strain>
    </source>
</reference>
<dbReference type="AlphaFoldDB" id="A0A8S1HGA5"/>
<comment type="caution">
    <text evidence="1">The sequence shown here is derived from an EMBL/GenBank/DDBJ whole genome shotgun (WGS) entry which is preliminary data.</text>
</comment>